<name>M9LWY5_PSEA3</name>
<proteinExistence type="predicted"/>
<dbReference type="AlphaFoldDB" id="M9LWY5"/>
<organism evidence="2 3">
    <name type="scientific">Pseudozyma antarctica (strain T-34)</name>
    <name type="common">Yeast</name>
    <name type="synonym">Candida antarctica</name>
    <dbReference type="NCBI Taxonomy" id="1151754"/>
    <lineage>
        <taxon>Eukaryota</taxon>
        <taxon>Fungi</taxon>
        <taxon>Dikarya</taxon>
        <taxon>Basidiomycota</taxon>
        <taxon>Ustilaginomycotina</taxon>
        <taxon>Ustilaginomycetes</taxon>
        <taxon>Ustilaginales</taxon>
        <taxon>Ustilaginaceae</taxon>
        <taxon>Moesziomyces</taxon>
    </lineage>
</organism>
<gene>
    <name evidence="2" type="ORF">PANT_13d00084</name>
</gene>
<sequence length="228" mass="25208">MKITSAAFLLVAAMGWCASALPVSSGEHAPAGIDLTLRLGQPSSSQPGVASDGSVTGSSQIHVSSLLPDLHSSERVPETHYEGVVDEGSSRRTGWRRVDPADSVIESQARLRRTWIKYIREHLDQPVAPVISEGVFSRRNALLFQKRWQRLRLAKSLDGGRSFTASERAIMRKRFKDWAKIAERLTPASGSALASHEFQTLASEDLALMLRLEDILRRHVPHMIPPAR</sequence>
<dbReference type="OrthoDB" id="10322442at2759"/>
<accession>M9LWY5</accession>
<protein>
    <submittedName>
        <fullName evidence="2">Spliceosome subunit</fullName>
    </submittedName>
</protein>
<evidence type="ECO:0000313" key="3">
    <source>
        <dbReference type="Proteomes" id="UP000011976"/>
    </source>
</evidence>
<dbReference type="Proteomes" id="UP000011976">
    <property type="component" value="Unassembled WGS sequence"/>
</dbReference>
<evidence type="ECO:0000256" key="1">
    <source>
        <dbReference type="SAM" id="SignalP"/>
    </source>
</evidence>
<evidence type="ECO:0000313" key="2">
    <source>
        <dbReference type="EMBL" id="GAC74974.1"/>
    </source>
</evidence>
<dbReference type="EMBL" id="DF196779">
    <property type="protein sequence ID" value="GAC74974.1"/>
    <property type="molecule type" value="Genomic_DNA"/>
</dbReference>
<reference evidence="3" key="1">
    <citation type="journal article" date="2013" name="Genome Announc.">
        <title>Genome sequence of the basidiomycetous yeast Pseudozyma antarctica T-34, a producer of the glycolipid biosurfactants mannosylerythritol lipids.</title>
        <authorList>
            <person name="Morita T."/>
            <person name="Koike H."/>
            <person name="Koyama Y."/>
            <person name="Hagiwara H."/>
            <person name="Ito E."/>
            <person name="Fukuoka T."/>
            <person name="Imura T."/>
            <person name="Machida M."/>
            <person name="Kitamoto D."/>
        </authorList>
    </citation>
    <scope>NUCLEOTIDE SEQUENCE [LARGE SCALE GENOMIC DNA]</scope>
    <source>
        <strain evidence="3">T-34</strain>
    </source>
</reference>
<feature type="chain" id="PRO_5004100336" evidence="1">
    <location>
        <begin position="21"/>
        <end position="228"/>
    </location>
</feature>
<feature type="signal peptide" evidence="1">
    <location>
        <begin position="1"/>
        <end position="20"/>
    </location>
</feature>
<keyword evidence="1" id="KW-0732">Signal</keyword>